<proteinExistence type="predicted"/>
<comment type="subunit">
    <text evidence="9">Heterodimer with SLC30A5; form a functional zinc ion transmembrane transporter.</text>
</comment>
<feature type="transmembrane region" description="Helical" evidence="12">
    <location>
        <begin position="206"/>
        <end position="227"/>
    </location>
</feature>
<keyword evidence="5 12" id="KW-1133">Transmembrane helix</keyword>
<organism evidence="14 15">
    <name type="scientific">Thamnocephalis sphaerospora</name>
    <dbReference type="NCBI Taxonomy" id="78915"/>
    <lineage>
        <taxon>Eukaryota</taxon>
        <taxon>Fungi</taxon>
        <taxon>Fungi incertae sedis</taxon>
        <taxon>Zoopagomycota</taxon>
        <taxon>Zoopagomycotina</taxon>
        <taxon>Zoopagomycetes</taxon>
        <taxon>Zoopagales</taxon>
        <taxon>Sigmoideomycetaceae</taxon>
        <taxon>Thamnocephalis</taxon>
    </lineage>
</organism>
<evidence type="ECO:0000256" key="5">
    <source>
        <dbReference type="ARBA" id="ARBA00022989"/>
    </source>
</evidence>
<keyword evidence="2" id="KW-0813">Transport</keyword>
<evidence type="ECO:0000313" key="15">
    <source>
        <dbReference type="Proteomes" id="UP000271241"/>
    </source>
</evidence>
<dbReference type="PANTHER" id="PTHR46531">
    <property type="entry name" value="ZINC TRANSPORTER 6"/>
    <property type="match status" value="1"/>
</dbReference>
<dbReference type="Pfam" id="PF01545">
    <property type="entry name" value="Cation_efflux"/>
    <property type="match status" value="1"/>
</dbReference>
<dbReference type="InterPro" id="IPR058533">
    <property type="entry name" value="Cation_efflux_TM"/>
</dbReference>
<dbReference type="InterPro" id="IPR027469">
    <property type="entry name" value="Cation_efflux_TMD_sf"/>
</dbReference>
<dbReference type="GO" id="GO:0008324">
    <property type="term" value="F:monoatomic cation transmembrane transporter activity"/>
    <property type="evidence" value="ECO:0007669"/>
    <property type="project" value="InterPro"/>
</dbReference>
<dbReference type="SUPFAM" id="SSF161111">
    <property type="entry name" value="Cation efflux protein transmembrane domain-like"/>
    <property type="match status" value="1"/>
</dbReference>
<dbReference type="OrthoDB" id="5382797at2759"/>
<feature type="transmembrane region" description="Helical" evidence="12">
    <location>
        <begin position="292"/>
        <end position="312"/>
    </location>
</feature>
<evidence type="ECO:0000256" key="10">
    <source>
        <dbReference type="ARBA" id="ARBA00045455"/>
    </source>
</evidence>
<dbReference type="EMBL" id="KZ992446">
    <property type="protein sequence ID" value="RKP10572.1"/>
    <property type="molecule type" value="Genomic_DNA"/>
</dbReference>
<sequence length="397" mass="43540">MTMSDTFVCIVDDSKASPATPYNGHSHDHGHSHGHDHNHNHSHDHGHDHGHSHSHGRGHCHGHGHGHSHTHPPAVDGVPSPTLLELAKLAYANHRVLALWSLLHLITSLGVWFHAHHAESLALTAYGYFLLFDAFGVINLLFSRTIRHTRYYMAQTLDRPFGRRRVEILFTFANVIFLLFIAIYVTKEGMEHVILTHHDEHNQTDISLSLLVLTGSLVVTLVSALVFRNHAQIGRLGSSVFASVRRAAGDNDVLKDLLGNPFTVSNLLCCLIALASRVLVTMSEHPGMVDQMLCIAVAAIMLYTAFPAFYALGTIFMQAATSVDGLHEAMCELTQQAGVVGCLDEHFWTDAYGHVIGTLTVVSDGRVHSQAVLASARRVLAGLVHQLTVQVVVHAHM</sequence>
<comment type="subcellular location">
    <subcellularLocation>
        <location evidence="1">Golgi apparatus</location>
        <location evidence="1">trans-Golgi network membrane</location>
        <topology evidence="1">Multi-pass membrane protein</topology>
    </subcellularLocation>
</comment>
<dbReference type="PANTHER" id="PTHR46531:SF1">
    <property type="entry name" value="ZINC TRANSPORTER 6"/>
    <property type="match status" value="1"/>
</dbReference>
<dbReference type="InterPro" id="IPR052005">
    <property type="entry name" value="CDF_SLC30A"/>
</dbReference>
<feature type="transmembrane region" description="Helical" evidence="12">
    <location>
        <begin position="168"/>
        <end position="186"/>
    </location>
</feature>
<keyword evidence="15" id="KW-1185">Reference proteome</keyword>
<dbReference type="Proteomes" id="UP000271241">
    <property type="component" value="Unassembled WGS sequence"/>
</dbReference>
<keyword evidence="8 12" id="KW-0472">Membrane</keyword>
<accession>A0A4P9XX36</accession>
<evidence type="ECO:0000256" key="8">
    <source>
        <dbReference type="ARBA" id="ARBA00023136"/>
    </source>
</evidence>
<dbReference type="Gene3D" id="1.20.1510.10">
    <property type="entry name" value="Cation efflux protein transmembrane domain"/>
    <property type="match status" value="1"/>
</dbReference>
<dbReference type="GO" id="GO:0098771">
    <property type="term" value="P:inorganic ion homeostasis"/>
    <property type="evidence" value="ECO:0007669"/>
    <property type="project" value="UniProtKB-ARBA"/>
</dbReference>
<keyword evidence="6" id="KW-0333">Golgi apparatus</keyword>
<dbReference type="GO" id="GO:0030003">
    <property type="term" value="P:intracellular monoatomic cation homeostasis"/>
    <property type="evidence" value="ECO:0007669"/>
    <property type="project" value="UniProtKB-ARBA"/>
</dbReference>
<feature type="domain" description="Cation efflux protein transmembrane" evidence="13">
    <location>
        <begin position="115"/>
        <end position="311"/>
    </location>
</feature>
<keyword evidence="3 12" id="KW-0812">Transmembrane</keyword>
<keyword evidence="7" id="KW-0406">Ion transport</keyword>
<name>A0A4P9XX36_9FUNG</name>
<dbReference type="STRING" id="78915.A0A4P9XX36"/>
<feature type="compositionally biased region" description="Basic and acidic residues" evidence="11">
    <location>
        <begin position="25"/>
        <end position="51"/>
    </location>
</feature>
<feature type="transmembrane region" description="Helical" evidence="12">
    <location>
        <begin position="96"/>
        <end position="115"/>
    </location>
</feature>
<keyword evidence="4" id="KW-0862">Zinc</keyword>
<feature type="region of interest" description="Disordered" evidence="11">
    <location>
        <begin position="18"/>
        <end position="75"/>
    </location>
</feature>
<evidence type="ECO:0000256" key="12">
    <source>
        <dbReference type="SAM" id="Phobius"/>
    </source>
</evidence>
<comment type="function">
    <text evidence="10">Has probably no intrinsic transporter activity but together with SLC30A5 forms a functional zinc ion:proton antiporter heterodimer, mediating zinc entry into the lumen of organelles along the secretory pathway. As part of that zinc ion:proton antiporter, contributes to zinc ion homeostasis within the early secretory pathway and regulates the activation and folding of enzymes like alkaline phosphatases and enzymes involved in phosphatidylinositol glycan anchor biosynthesis.</text>
</comment>
<evidence type="ECO:0000256" key="2">
    <source>
        <dbReference type="ARBA" id="ARBA00022448"/>
    </source>
</evidence>
<dbReference type="GO" id="GO:0005794">
    <property type="term" value="C:Golgi apparatus"/>
    <property type="evidence" value="ECO:0007669"/>
    <property type="project" value="UniProtKB-SubCell"/>
</dbReference>
<feature type="compositionally biased region" description="Basic residues" evidence="11">
    <location>
        <begin position="52"/>
        <end position="70"/>
    </location>
</feature>
<evidence type="ECO:0000256" key="7">
    <source>
        <dbReference type="ARBA" id="ARBA00023065"/>
    </source>
</evidence>
<evidence type="ECO:0000256" key="6">
    <source>
        <dbReference type="ARBA" id="ARBA00023034"/>
    </source>
</evidence>
<dbReference type="GO" id="GO:0016020">
    <property type="term" value="C:membrane"/>
    <property type="evidence" value="ECO:0007669"/>
    <property type="project" value="InterPro"/>
</dbReference>
<dbReference type="GO" id="GO:0006829">
    <property type="term" value="P:zinc ion transport"/>
    <property type="evidence" value="ECO:0007669"/>
    <property type="project" value="TreeGrafter"/>
</dbReference>
<reference evidence="15" key="1">
    <citation type="journal article" date="2018" name="Nat. Microbiol.">
        <title>Leveraging single-cell genomics to expand the fungal tree of life.</title>
        <authorList>
            <person name="Ahrendt S.R."/>
            <person name="Quandt C.A."/>
            <person name="Ciobanu D."/>
            <person name="Clum A."/>
            <person name="Salamov A."/>
            <person name="Andreopoulos B."/>
            <person name="Cheng J.F."/>
            <person name="Woyke T."/>
            <person name="Pelin A."/>
            <person name="Henrissat B."/>
            <person name="Reynolds N.K."/>
            <person name="Benny G.L."/>
            <person name="Smith M.E."/>
            <person name="James T.Y."/>
            <person name="Grigoriev I.V."/>
        </authorList>
    </citation>
    <scope>NUCLEOTIDE SEQUENCE [LARGE SCALE GENOMIC DNA]</scope>
    <source>
        <strain evidence="15">RSA 1356</strain>
    </source>
</reference>
<evidence type="ECO:0000256" key="3">
    <source>
        <dbReference type="ARBA" id="ARBA00022692"/>
    </source>
</evidence>
<feature type="transmembrane region" description="Helical" evidence="12">
    <location>
        <begin position="262"/>
        <end position="280"/>
    </location>
</feature>
<dbReference type="AlphaFoldDB" id="A0A4P9XX36"/>
<evidence type="ECO:0000313" key="14">
    <source>
        <dbReference type="EMBL" id="RKP10572.1"/>
    </source>
</evidence>
<feature type="transmembrane region" description="Helical" evidence="12">
    <location>
        <begin position="121"/>
        <end position="142"/>
    </location>
</feature>
<evidence type="ECO:0000256" key="4">
    <source>
        <dbReference type="ARBA" id="ARBA00022833"/>
    </source>
</evidence>
<gene>
    <name evidence="14" type="ORF">THASP1DRAFT_27627</name>
</gene>
<evidence type="ECO:0000256" key="9">
    <source>
        <dbReference type="ARBA" id="ARBA00038600"/>
    </source>
</evidence>
<evidence type="ECO:0000256" key="1">
    <source>
        <dbReference type="ARBA" id="ARBA00004166"/>
    </source>
</evidence>
<protein>
    <submittedName>
        <fullName evidence="14">Cation efflux family-domain-containing protein</fullName>
    </submittedName>
</protein>
<evidence type="ECO:0000259" key="13">
    <source>
        <dbReference type="Pfam" id="PF01545"/>
    </source>
</evidence>
<evidence type="ECO:0000256" key="11">
    <source>
        <dbReference type="SAM" id="MobiDB-lite"/>
    </source>
</evidence>